<keyword evidence="2" id="KW-0808">Transferase</keyword>
<dbReference type="InterPro" id="IPR011611">
    <property type="entry name" value="PfkB_dom"/>
</dbReference>
<keyword evidence="2" id="KW-0418">Kinase</keyword>
<evidence type="ECO:0000313" key="2">
    <source>
        <dbReference type="EMBL" id="GBC97619.1"/>
    </source>
</evidence>
<dbReference type="Pfam" id="PF00294">
    <property type="entry name" value="PfkB"/>
    <property type="match status" value="1"/>
</dbReference>
<organism evidence="2 3">
    <name type="scientific">Candidatus Fervidibacter japonicus</name>
    <dbReference type="NCBI Taxonomy" id="2035412"/>
    <lineage>
        <taxon>Bacteria</taxon>
        <taxon>Candidatus Fervidibacterota</taxon>
        <taxon>Candidatus Fervidibacter</taxon>
    </lineage>
</organism>
<feature type="domain" description="Carbohydrate kinase PfkB" evidence="1">
    <location>
        <begin position="51"/>
        <end position="328"/>
    </location>
</feature>
<dbReference type="Proteomes" id="UP000236173">
    <property type="component" value="Unassembled WGS sequence"/>
</dbReference>
<name>A0A2H5X8V5_9BACT</name>
<dbReference type="EC" id="2.7.1.167" evidence="2"/>
<gene>
    <name evidence="2" type="primary">rfaE_1</name>
    <name evidence="2" type="ORF">HRbin17_00107</name>
</gene>
<accession>A0A2H5X8V5</accession>
<dbReference type="GO" id="GO:0005829">
    <property type="term" value="C:cytosol"/>
    <property type="evidence" value="ECO:0007669"/>
    <property type="project" value="TreeGrafter"/>
</dbReference>
<dbReference type="PANTHER" id="PTHR46969">
    <property type="entry name" value="BIFUNCTIONAL PROTEIN HLDE"/>
    <property type="match status" value="1"/>
</dbReference>
<protein>
    <submittedName>
        <fullName evidence="2">D-beta-D-heptose 7-phosphate kinase</fullName>
        <ecNumber evidence="2">2.7.1.167</ecNumber>
    </submittedName>
</protein>
<comment type="caution">
    <text evidence="2">The sequence shown here is derived from an EMBL/GenBank/DDBJ whole genome shotgun (WGS) entry which is preliminary data.</text>
</comment>
<evidence type="ECO:0000313" key="3">
    <source>
        <dbReference type="Proteomes" id="UP000236173"/>
    </source>
</evidence>
<dbReference type="PANTHER" id="PTHR46969:SF1">
    <property type="entry name" value="BIFUNCTIONAL PROTEIN HLDE"/>
    <property type="match status" value="1"/>
</dbReference>
<evidence type="ECO:0000259" key="1">
    <source>
        <dbReference type="Pfam" id="PF00294"/>
    </source>
</evidence>
<dbReference type="AlphaFoldDB" id="A0A2H5X8V5"/>
<dbReference type="Gene3D" id="3.40.1190.20">
    <property type="match status" value="1"/>
</dbReference>
<proteinExistence type="predicted"/>
<dbReference type="GO" id="GO:0033785">
    <property type="term" value="F:heptose 7-phosphate kinase activity"/>
    <property type="evidence" value="ECO:0007669"/>
    <property type="project" value="UniProtKB-EC"/>
</dbReference>
<dbReference type="EMBL" id="BEHT01000001">
    <property type="protein sequence ID" value="GBC97619.1"/>
    <property type="molecule type" value="Genomic_DNA"/>
</dbReference>
<reference evidence="3" key="1">
    <citation type="submission" date="2017-09" db="EMBL/GenBank/DDBJ databases">
        <title>Metaegenomics of thermophilic ammonia-oxidizing enrichment culture.</title>
        <authorList>
            <person name="Kato S."/>
            <person name="Suzuki K."/>
        </authorList>
    </citation>
    <scope>NUCLEOTIDE SEQUENCE [LARGE SCALE GENOMIC DNA]</scope>
</reference>
<dbReference type="SUPFAM" id="SSF53613">
    <property type="entry name" value="Ribokinase-like"/>
    <property type="match status" value="1"/>
</dbReference>
<sequence length="352" mass="38466">MTLTESRLAELLDGFPQVRIALVGDFFLDKYLDCDRQLSEVSLETGLEAYQVVRVRCYPGAAGTVAANLKALEVGRVYAVGFTGDDGEGYELRRGLARWGVDTTYLFVRSDLLTPTYTKPMMREHDGRIHELNRLDIRPRQPLPEDLQNDILAALERLLPEVDAVIVADQVPERNWGVITDRVRAMLVSWAATRPRPLFYADSRVRIGEFTHFVVKPNRFEAAQAVLGARPEEVSLEQATAFAQRLFDRTGKPVFVTAGEQGIIVAATGGVWHVPAVPVTGEIDITGAGDSVTGGLVPALCLGAHPVEAATVGNLVASITVQQVGVTGTATRSQVLDRFRECAESLCPRRLA</sequence>
<dbReference type="InterPro" id="IPR029056">
    <property type="entry name" value="Ribokinase-like"/>
</dbReference>
<dbReference type="GO" id="GO:0033786">
    <property type="term" value="F:heptose-1-phosphate adenylyltransferase activity"/>
    <property type="evidence" value="ECO:0007669"/>
    <property type="project" value="TreeGrafter"/>
</dbReference>